<name>A0AC34GF62_9BILA</name>
<evidence type="ECO:0000313" key="1">
    <source>
        <dbReference type="Proteomes" id="UP000887579"/>
    </source>
</evidence>
<evidence type="ECO:0000313" key="2">
    <source>
        <dbReference type="WBParaSite" id="ES5_v2.g28378.t1"/>
    </source>
</evidence>
<dbReference type="Proteomes" id="UP000887579">
    <property type="component" value="Unplaced"/>
</dbReference>
<accession>A0AC34GF62</accession>
<organism evidence="1 2">
    <name type="scientific">Panagrolaimus sp. ES5</name>
    <dbReference type="NCBI Taxonomy" id="591445"/>
    <lineage>
        <taxon>Eukaryota</taxon>
        <taxon>Metazoa</taxon>
        <taxon>Ecdysozoa</taxon>
        <taxon>Nematoda</taxon>
        <taxon>Chromadorea</taxon>
        <taxon>Rhabditida</taxon>
        <taxon>Tylenchina</taxon>
        <taxon>Panagrolaimomorpha</taxon>
        <taxon>Panagrolaimoidea</taxon>
        <taxon>Panagrolaimidae</taxon>
        <taxon>Panagrolaimus</taxon>
    </lineage>
</organism>
<reference evidence="2" key="1">
    <citation type="submission" date="2022-11" db="UniProtKB">
        <authorList>
            <consortium name="WormBaseParasite"/>
        </authorList>
    </citation>
    <scope>IDENTIFICATION</scope>
</reference>
<dbReference type="WBParaSite" id="ES5_v2.g28378.t1">
    <property type="protein sequence ID" value="ES5_v2.g28378.t1"/>
    <property type="gene ID" value="ES5_v2.g28378"/>
</dbReference>
<sequence length="94" mass="10618">MNQLPLLLFRHETYLGVVANAITISPSVGRFSLRKDDFEEVEFVKVEFNRSEDATGKVVVDDDEGVDGDVDDGMEGDEKKLDSKLLFELLLKLR</sequence>
<proteinExistence type="predicted"/>
<protein>
    <submittedName>
        <fullName evidence="2">Uncharacterized protein</fullName>
    </submittedName>
</protein>